<feature type="domain" description="Semialdehyde dehydrogenase NAD-binding" evidence="9">
    <location>
        <begin position="3"/>
        <end position="143"/>
    </location>
</feature>
<dbReference type="EMBL" id="JAAKDE010000009">
    <property type="protein sequence ID" value="MBA2132925.1"/>
    <property type="molecule type" value="Genomic_DNA"/>
</dbReference>
<dbReference type="GO" id="GO:0005737">
    <property type="term" value="C:cytoplasm"/>
    <property type="evidence" value="ECO:0007669"/>
    <property type="project" value="UniProtKB-SubCell"/>
</dbReference>
<comment type="caution">
    <text evidence="10">The sequence shown here is derived from an EMBL/GenBank/DDBJ whole genome shotgun (WGS) entry which is preliminary data.</text>
</comment>
<dbReference type="EC" id="1.2.1.38" evidence="7"/>
<dbReference type="PROSITE" id="PS01224">
    <property type="entry name" value="ARGC"/>
    <property type="match status" value="1"/>
</dbReference>
<dbReference type="Pfam" id="PF22698">
    <property type="entry name" value="Semialdhyde_dhC_1"/>
    <property type="match status" value="1"/>
</dbReference>
<gene>
    <name evidence="7" type="primary">argC</name>
    <name evidence="10" type="ORF">G5B42_05130</name>
</gene>
<comment type="catalytic activity">
    <reaction evidence="6 7">
        <text>N-acetyl-L-glutamate 5-semialdehyde + phosphate + NADP(+) = N-acetyl-L-glutamyl 5-phosphate + NADPH + H(+)</text>
        <dbReference type="Rhea" id="RHEA:21588"/>
        <dbReference type="ChEBI" id="CHEBI:15378"/>
        <dbReference type="ChEBI" id="CHEBI:29123"/>
        <dbReference type="ChEBI" id="CHEBI:43474"/>
        <dbReference type="ChEBI" id="CHEBI:57783"/>
        <dbReference type="ChEBI" id="CHEBI:57936"/>
        <dbReference type="ChEBI" id="CHEBI:58349"/>
        <dbReference type="EC" id="1.2.1.38"/>
    </reaction>
</comment>
<keyword evidence="11" id="KW-1185">Reference proteome</keyword>
<dbReference type="CDD" id="cd17895">
    <property type="entry name" value="AGPR_1_N"/>
    <property type="match status" value="1"/>
</dbReference>
<evidence type="ECO:0000256" key="7">
    <source>
        <dbReference type="HAMAP-Rule" id="MF_00150"/>
    </source>
</evidence>
<dbReference type="PANTHER" id="PTHR32338">
    <property type="entry name" value="N-ACETYL-GAMMA-GLUTAMYL-PHOSPHATE REDUCTASE, CHLOROPLASTIC-RELATED-RELATED"/>
    <property type="match status" value="1"/>
</dbReference>
<evidence type="ECO:0000256" key="6">
    <source>
        <dbReference type="ARBA" id="ARBA00050557"/>
    </source>
</evidence>
<evidence type="ECO:0000256" key="1">
    <source>
        <dbReference type="ARBA" id="ARBA00004862"/>
    </source>
</evidence>
<evidence type="ECO:0000259" key="9">
    <source>
        <dbReference type="SMART" id="SM00859"/>
    </source>
</evidence>
<comment type="function">
    <text evidence="7">Catalyzes the NADPH-dependent reduction of N-acetyl-5-glutamyl phosphate to yield N-acetyl-L-glutamate 5-semialdehyde.</text>
</comment>
<reference evidence="10" key="1">
    <citation type="submission" date="2020-06" db="EMBL/GenBank/DDBJ databases">
        <title>Novel chitinolytic bacterium.</title>
        <authorList>
            <person name="Ungkulpasvich U."/>
            <person name="Kosugi A."/>
            <person name="Uke A."/>
        </authorList>
    </citation>
    <scope>NUCLEOTIDE SEQUENCE</scope>
    <source>
        <strain evidence="10">UUS1-1</strain>
    </source>
</reference>
<dbReference type="GO" id="GO:0051287">
    <property type="term" value="F:NAD binding"/>
    <property type="evidence" value="ECO:0007669"/>
    <property type="project" value="InterPro"/>
</dbReference>
<evidence type="ECO:0000256" key="5">
    <source>
        <dbReference type="ARBA" id="ARBA00023002"/>
    </source>
</evidence>
<dbReference type="InterPro" id="IPR023013">
    <property type="entry name" value="AGPR_AS"/>
</dbReference>
<dbReference type="PANTHER" id="PTHR32338:SF10">
    <property type="entry name" value="N-ACETYL-GAMMA-GLUTAMYL-PHOSPHATE REDUCTASE, CHLOROPLASTIC-RELATED"/>
    <property type="match status" value="1"/>
</dbReference>
<name>A0A8J6HZH3_9FIRM</name>
<dbReference type="SUPFAM" id="SSF51735">
    <property type="entry name" value="NAD(P)-binding Rossmann-fold domains"/>
    <property type="match status" value="1"/>
</dbReference>
<keyword evidence="3 7" id="KW-0028">Amino-acid biosynthesis</keyword>
<evidence type="ECO:0000256" key="8">
    <source>
        <dbReference type="PROSITE-ProRule" id="PRU10010"/>
    </source>
</evidence>
<dbReference type="GO" id="GO:0006526">
    <property type="term" value="P:L-arginine biosynthetic process"/>
    <property type="evidence" value="ECO:0007669"/>
    <property type="project" value="UniProtKB-UniRule"/>
</dbReference>
<dbReference type="InterPro" id="IPR000534">
    <property type="entry name" value="Semialdehyde_DH_NAD-bd"/>
</dbReference>
<dbReference type="UniPathway" id="UPA00068">
    <property type="reaction ID" value="UER00108"/>
</dbReference>
<dbReference type="Proteomes" id="UP000657177">
    <property type="component" value="Unassembled WGS sequence"/>
</dbReference>
<dbReference type="FunFam" id="3.30.360.10:FF:000014">
    <property type="entry name" value="N-acetyl-gamma-glutamyl-phosphate reductase"/>
    <property type="match status" value="1"/>
</dbReference>
<evidence type="ECO:0000313" key="11">
    <source>
        <dbReference type="Proteomes" id="UP000657177"/>
    </source>
</evidence>
<sequence>MFKVGIVGANGYTGGELIRLLHKHPEATIHALASRSQAGRPAWELFPTLHGTALGQATILDLNDPRLSECDLVFLAVPHGVAAEMTPGFLAAGVKVIDLGADFRFKDPALYEAWYKIPHPAPELLAEAVYGLPEINRAAIRGARLVGNPGCYPTAILLGVAPLLVHDLLASPLIIADGKSGVSGAGRSPRPDLHFAEVTGDFRAYGLPNHRHIPEVEVYAGQIGKKEVKVSFTPHLVPIPRGILMTLHLAGKTGATTESLTRVFQDFYAEEPMVAVLPETDLPHTKAVLGSNRCQISVRVDERTGQIIVLSALDNLVKGAAGQAIQNMNILFALPETTGLTDLGLWP</sequence>
<evidence type="ECO:0000256" key="2">
    <source>
        <dbReference type="ARBA" id="ARBA00022571"/>
    </source>
</evidence>
<organism evidence="10 11">
    <name type="scientific">Capillibacterium thermochitinicola</name>
    <dbReference type="NCBI Taxonomy" id="2699427"/>
    <lineage>
        <taxon>Bacteria</taxon>
        <taxon>Bacillati</taxon>
        <taxon>Bacillota</taxon>
        <taxon>Capillibacterium</taxon>
    </lineage>
</organism>
<dbReference type="SMART" id="SM00859">
    <property type="entry name" value="Semialdhyde_dh"/>
    <property type="match status" value="1"/>
</dbReference>
<dbReference type="NCBIfam" id="TIGR01850">
    <property type="entry name" value="argC"/>
    <property type="match status" value="1"/>
</dbReference>
<dbReference type="HAMAP" id="MF_00150">
    <property type="entry name" value="ArgC_type1"/>
    <property type="match status" value="1"/>
</dbReference>
<dbReference type="InterPro" id="IPR058924">
    <property type="entry name" value="AGPR_dimerisation_dom"/>
</dbReference>
<dbReference type="Gene3D" id="3.30.360.10">
    <property type="entry name" value="Dihydrodipicolinate Reductase, domain 2"/>
    <property type="match status" value="1"/>
</dbReference>
<dbReference type="RefSeq" id="WP_181339380.1">
    <property type="nucleotide sequence ID" value="NZ_JAAKDE010000009.1"/>
</dbReference>
<dbReference type="AlphaFoldDB" id="A0A8J6HZH3"/>
<dbReference type="GO" id="GO:0003942">
    <property type="term" value="F:N-acetyl-gamma-glutamyl-phosphate reductase activity"/>
    <property type="evidence" value="ECO:0007669"/>
    <property type="project" value="UniProtKB-UniRule"/>
</dbReference>
<dbReference type="CDD" id="cd23934">
    <property type="entry name" value="AGPR_1_C"/>
    <property type="match status" value="1"/>
</dbReference>
<keyword evidence="5 7" id="KW-0560">Oxidoreductase</keyword>
<dbReference type="InterPro" id="IPR000706">
    <property type="entry name" value="AGPR_type-1"/>
</dbReference>
<evidence type="ECO:0000256" key="4">
    <source>
        <dbReference type="ARBA" id="ARBA00022857"/>
    </source>
</evidence>
<proteinExistence type="inferred from homology"/>
<keyword evidence="2 7" id="KW-0055">Arginine biosynthesis</keyword>
<accession>A0A8J6HZH3</accession>
<dbReference type="GO" id="GO:0070401">
    <property type="term" value="F:NADP+ binding"/>
    <property type="evidence" value="ECO:0007669"/>
    <property type="project" value="InterPro"/>
</dbReference>
<evidence type="ECO:0000256" key="3">
    <source>
        <dbReference type="ARBA" id="ARBA00022605"/>
    </source>
</evidence>
<protein>
    <recommendedName>
        <fullName evidence="7">N-acetyl-gamma-glutamyl-phosphate reductase</fullName>
        <shortName evidence="7">AGPR</shortName>
        <ecNumber evidence="7">1.2.1.38</ecNumber>
    </recommendedName>
    <alternativeName>
        <fullName evidence="7">N-acetyl-glutamate semialdehyde dehydrogenase</fullName>
        <shortName evidence="7">NAGSA dehydrogenase</shortName>
    </alternativeName>
</protein>
<comment type="similarity">
    <text evidence="7">Belongs to the NAGSA dehydrogenase family. Type 1 subfamily.</text>
</comment>
<dbReference type="Pfam" id="PF01118">
    <property type="entry name" value="Semialdhyde_dh"/>
    <property type="match status" value="1"/>
</dbReference>
<dbReference type="InterPro" id="IPR036291">
    <property type="entry name" value="NAD(P)-bd_dom_sf"/>
</dbReference>
<comment type="pathway">
    <text evidence="1 7">Amino-acid biosynthesis; L-arginine biosynthesis; N(2)-acetyl-L-ornithine from L-glutamate: step 3/4.</text>
</comment>
<keyword evidence="7" id="KW-0963">Cytoplasm</keyword>
<keyword evidence="4 7" id="KW-0521">NADP</keyword>
<evidence type="ECO:0000313" key="10">
    <source>
        <dbReference type="EMBL" id="MBA2132925.1"/>
    </source>
</evidence>
<comment type="subcellular location">
    <subcellularLocation>
        <location evidence="7">Cytoplasm</location>
    </subcellularLocation>
</comment>
<dbReference type="SUPFAM" id="SSF55347">
    <property type="entry name" value="Glyceraldehyde-3-phosphate dehydrogenase-like, C-terminal domain"/>
    <property type="match status" value="1"/>
</dbReference>
<dbReference type="InterPro" id="IPR050085">
    <property type="entry name" value="AGPR"/>
</dbReference>
<dbReference type="Gene3D" id="3.40.50.720">
    <property type="entry name" value="NAD(P)-binding Rossmann-like Domain"/>
    <property type="match status" value="1"/>
</dbReference>
<feature type="active site" evidence="7 8">
    <location>
        <position position="151"/>
    </location>
</feature>